<keyword evidence="2" id="KW-1185">Reference proteome</keyword>
<evidence type="ECO:0000313" key="1">
    <source>
        <dbReference type="EMBL" id="KAG0434852.1"/>
    </source>
</evidence>
<feature type="non-terminal residue" evidence="1">
    <location>
        <position position="361"/>
    </location>
</feature>
<organism evidence="1 2">
    <name type="scientific">Ixodes persulcatus</name>
    <name type="common">Taiga tick</name>
    <dbReference type="NCBI Taxonomy" id="34615"/>
    <lineage>
        <taxon>Eukaryota</taxon>
        <taxon>Metazoa</taxon>
        <taxon>Ecdysozoa</taxon>
        <taxon>Arthropoda</taxon>
        <taxon>Chelicerata</taxon>
        <taxon>Arachnida</taxon>
        <taxon>Acari</taxon>
        <taxon>Parasitiformes</taxon>
        <taxon>Ixodida</taxon>
        <taxon>Ixodoidea</taxon>
        <taxon>Ixodidae</taxon>
        <taxon>Ixodinae</taxon>
        <taxon>Ixodes</taxon>
    </lineage>
</organism>
<sequence>TGALGRTLRIAPLPLMGRCEGGCGAHRIFEIEEPELYKNDYIVPAERNVLGRRRNQPAAQIPSVFLVEVAMVFDQHHRKQFKTKESILQYAGLTVQLINMRYDATSDPKVQFVLTAVLKISGIPTVVAQDYSRPRGYNKRYVILHPTLRKFATAVNRARIKFSADLVTLVTSRDLATINGNGRLSSLVLGAAYIGELCRYFRVAATEDMPHTFGMVNILTHEWGHMLGMVHDGDIARFYTSGYGNLVCDPNDGYTMAPTSNGARNGQWSLCSLDQLKGFVSTLDQYCLDVTSQTRYNINMTELPGANMTREQLCHDSFPDFGPLIYKDWRPSECYTLCCSKRFVVCMEVVLVDGMPCEDGH</sequence>
<dbReference type="EMBL" id="JABSTQ010008128">
    <property type="protein sequence ID" value="KAG0434852.1"/>
    <property type="molecule type" value="Genomic_DNA"/>
</dbReference>
<accession>A0AC60QJQ3</accession>
<evidence type="ECO:0000313" key="2">
    <source>
        <dbReference type="Proteomes" id="UP000805193"/>
    </source>
</evidence>
<protein>
    <submittedName>
        <fullName evidence="1">Uncharacterized protein</fullName>
    </submittedName>
</protein>
<comment type="caution">
    <text evidence="1">The sequence shown here is derived from an EMBL/GenBank/DDBJ whole genome shotgun (WGS) entry which is preliminary data.</text>
</comment>
<gene>
    <name evidence="1" type="ORF">HPB47_018834</name>
</gene>
<name>A0AC60QJQ3_IXOPE</name>
<proteinExistence type="predicted"/>
<feature type="non-terminal residue" evidence="1">
    <location>
        <position position="1"/>
    </location>
</feature>
<dbReference type="Proteomes" id="UP000805193">
    <property type="component" value="Unassembled WGS sequence"/>
</dbReference>
<reference evidence="1 2" key="1">
    <citation type="journal article" date="2020" name="Cell">
        <title>Large-Scale Comparative Analyses of Tick Genomes Elucidate Their Genetic Diversity and Vector Capacities.</title>
        <authorList>
            <consortium name="Tick Genome and Microbiome Consortium (TIGMIC)"/>
            <person name="Jia N."/>
            <person name="Wang J."/>
            <person name="Shi W."/>
            <person name="Du L."/>
            <person name="Sun Y."/>
            <person name="Zhan W."/>
            <person name="Jiang J.F."/>
            <person name="Wang Q."/>
            <person name="Zhang B."/>
            <person name="Ji P."/>
            <person name="Bell-Sakyi L."/>
            <person name="Cui X.M."/>
            <person name="Yuan T.T."/>
            <person name="Jiang B.G."/>
            <person name="Yang W.F."/>
            <person name="Lam T.T."/>
            <person name="Chang Q.C."/>
            <person name="Ding S.J."/>
            <person name="Wang X.J."/>
            <person name="Zhu J.G."/>
            <person name="Ruan X.D."/>
            <person name="Zhao L."/>
            <person name="Wei J.T."/>
            <person name="Ye R.Z."/>
            <person name="Que T.C."/>
            <person name="Du C.H."/>
            <person name="Zhou Y.H."/>
            <person name="Cheng J.X."/>
            <person name="Dai P.F."/>
            <person name="Guo W.B."/>
            <person name="Han X.H."/>
            <person name="Huang E.J."/>
            <person name="Li L.F."/>
            <person name="Wei W."/>
            <person name="Gao Y.C."/>
            <person name="Liu J.Z."/>
            <person name="Shao H.Z."/>
            <person name="Wang X."/>
            <person name="Wang C.C."/>
            <person name="Yang T.C."/>
            <person name="Huo Q.B."/>
            <person name="Li W."/>
            <person name="Chen H.Y."/>
            <person name="Chen S.E."/>
            <person name="Zhou L.G."/>
            <person name="Ni X.B."/>
            <person name="Tian J.H."/>
            <person name="Sheng Y."/>
            <person name="Liu T."/>
            <person name="Pan Y.S."/>
            <person name="Xia L.Y."/>
            <person name="Li J."/>
            <person name="Zhao F."/>
            <person name="Cao W.C."/>
        </authorList>
    </citation>
    <scope>NUCLEOTIDE SEQUENCE [LARGE SCALE GENOMIC DNA]</scope>
    <source>
        <strain evidence="1">Iper-2018</strain>
    </source>
</reference>